<dbReference type="SUPFAM" id="SSF53850">
    <property type="entry name" value="Periplasmic binding protein-like II"/>
    <property type="match status" value="1"/>
</dbReference>
<comment type="caution">
    <text evidence="3">The sequence shown here is derived from an EMBL/GenBank/DDBJ whole genome shotgun (WGS) entry which is preliminary data.</text>
</comment>
<dbReference type="Proteomes" id="UP000620139">
    <property type="component" value="Unassembled WGS sequence"/>
</dbReference>
<dbReference type="EMBL" id="JAEDAL010000007">
    <property type="protein sequence ID" value="MBH9553794.1"/>
    <property type="molecule type" value="Genomic_DNA"/>
</dbReference>
<gene>
    <name evidence="3" type="ORF">I7X43_13165</name>
</gene>
<dbReference type="InterPro" id="IPR001638">
    <property type="entry name" value="Solute-binding_3/MltF_N"/>
</dbReference>
<dbReference type="Pfam" id="PF00497">
    <property type="entry name" value="SBP_bac_3"/>
    <property type="match status" value="1"/>
</dbReference>
<evidence type="ECO:0000259" key="2">
    <source>
        <dbReference type="SMART" id="SM00062"/>
    </source>
</evidence>
<dbReference type="SMART" id="SM00062">
    <property type="entry name" value="PBPb"/>
    <property type="match status" value="1"/>
</dbReference>
<name>A0A931IX61_9BURK</name>
<evidence type="ECO:0000256" key="1">
    <source>
        <dbReference type="ARBA" id="ARBA00022729"/>
    </source>
</evidence>
<accession>A0A931IX61</accession>
<dbReference type="PANTHER" id="PTHR35936:SF35">
    <property type="entry name" value="L-CYSTINE-BINDING PROTEIN TCYJ"/>
    <property type="match status" value="1"/>
</dbReference>
<feature type="domain" description="Solute-binding protein family 3/N-terminal" evidence="2">
    <location>
        <begin position="35"/>
        <end position="266"/>
    </location>
</feature>
<keyword evidence="4" id="KW-1185">Reference proteome</keyword>
<sequence length="280" mass="31441">MVAQRHICTSKGVFARGLLLLGLLTLGGAVQACGPYRVAFYEFGLLYYRDLQGVARGIDLDVVDAVRERSGCRLDTWVDSRVRIWNQLAEGHLDVTVSGIPTAEREFHSEFMPYIYTRNMLVLRRGLPRELKTPSGFLGAHDRRIAVVKGFKHGHFFDEWLDKLRTQGGRTVEAADFEAVVRLFKAGRVDAFLALPTSWILAARRHDIESLAELQDWAPQDRVIGSLVVSRHTVPEADRRRLRSAVLSLLADGSIDAILRRHVGPDLAATMRYLPPSADR</sequence>
<dbReference type="PANTHER" id="PTHR35936">
    <property type="entry name" value="MEMBRANE-BOUND LYTIC MUREIN TRANSGLYCOSYLASE F"/>
    <property type="match status" value="1"/>
</dbReference>
<evidence type="ECO:0000313" key="3">
    <source>
        <dbReference type="EMBL" id="MBH9553794.1"/>
    </source>
</evidence>
<proteinExistence type="predicted"/>
<dbReference type="PROSITE" id="PS51257">
    <property type="entry name" value="PROKAR_LIPOPROTEIN"/>
    <property type="match status" value="1"/>
</dbReference>
<dbReference type="RefSeq" id="WP_198101415.1">
    <property type="nucleotide sequence ID" value="NZ_JAEDAL010000007.1"/>
</dbReference>
<protein>
    <submittedName>
        <fullName evidence="3">Transporter substrate-binding domain-containing protein</fullName>
    </submittedName>
</protein>
<dbReference type="Gene3D" id="3.40.190.10">
    <property type="entry name" value="Periplasmic binding protein-like II"/>
    <property type="match status" value="2"/>
</dbReference>
<dbReference type="AlphaFoldDB" id="A0A931IX61"/>
<reference evidence="3" key="1">
    <citation type="submission" date="2020-12" db="EMBL/GenBank/DDBJ databases">
        <title>The genome sequence of Inhella sp. 4Y17.</title>
        <authorList>
            <person name="Liu Y."/>
        </authorList>
    </citation>
    <scope>NUCLEOTIDE SEQUENCE</scope>
    <source>
        <strain evidence="3">4Y10</strain>
    </source>
</reference>
<keyword evidence="1" id="KW-0732">Signal</keyword>
<evidence type="ECO:0000313" key="4">
    <source>
        <dbReference type="Proteomes" id="UP000620139"/>
    </source>
</evidence>
<organism evidence="3 4">
    <name type="scientific">Inhella gelatinilytica</name>
    <dbReference type="NCBI Taxonomy" id="2795030"/>
    <lineage>
        <taxon>Bacteria</taxon>
        <taxon>Pseudomonadati</taxon>
        <taxon>Pseudomonadota</taxon>
        <taxon>Betaproteobacteria</taxon>
        <taxon>Burkholderiales</taxon>
        <taxon>Sphaerotilaceae</taxon>
        <taxon>Inhella</taxon>
    </lineage>
</organism>